<keyword evidence="2" id="KW-1185">Reference proteome</keyword>
<name>A0ABP0EC31_9ASCO</name>
<dbReference type="EMBL" id="OZ004255">
    <property type="protein sequence ID" value="CAK7899561.1"/>
    <property type="molecule type" value="Genomic_DNA"/>
</dbReference>
<dbReference type="Proteomes" id="UP001497600">
    <property type="component" value="Chromosome C"/>
</dbReference>
<accession>A0ABP0EC31</accession>
<protein>
    <submittedName>
        <fullName evidence="1">Uncharacterized protein</fullName>
    </submittedName>
</protein>
<gene>
    <name evidence="1" type="ORF">CAAN4_C03268</name>
</gene>
<organism evidence="1 2">
    <name type="scientific">[Candida] anglica</name>
    <dbReference type="NCBI Taxonomy" id="148631"/>
    <lineage>
        <taxon>Eukaryota</taxon>
        <taxon>Fungi</taxon>
        <taxon>Dikarya</taxon>
        <taxon>Ascomycota</taxon>
        <taxon>Saccharomycotina</taxon>
        <taxon>Pichiomycetes</taxon>
        <taxon>Debaryomycetaceae</taxon>
        <taxon>Kurtzmaniella</taxon>
    </lineage>
</organism>
<sequence length="260" mass="29007">MSHIIEAAAVRGLTNALSTGTFVLEHLGLKDLLDLHASAANITPLSEHPTPFFVRQDRKDPNKKVKVFGANGVQLYTIERLSTFHPVWTLLTFPVRREVATINAGFTSRSVDFHNKPGMSHRDITVDSGLSGRYRSFYTTDGAKYSWVRGSKFLEKVTNPNGGVEESRQRVAKVKLMRQFKFDFEVLVDEELIDREVVLSTAFVSMLTQWGVGDVTDTIGPTYIAPKPIIDKEETSSKESENVVVVIQGNSNDDYTIEAV</sequence>
<proteinExistence type="predicted"/>
<evidence type="ECO:0000313" key="1">
    <source>
        <dbReference type="EMBL" id="CAK7899561.1"/>
    </source>
</evidence>
<evidence type="ECO:0000313" key="2">
    <source>
        <dbReference type="Proteomes" id="UP001497600"/>
    </source>
</evidence>
<reference evidence="1 2" key="1">
    <citation type="submission" date="2024-01" db="EMBL/GenBank/DDBJ databases">
        <authorList>
            <consortium name="Genoscope - CEA"/>
            <person name="William W."/>
        </authorList>
    </citation>
    <scope>NUCLEOTIDE SEQUENCE [LARGE SCALE GENOMIC DNA]</scope>
    <source>
        <strain evidence="1 2">29B2s-10</strain>
    </source>
</reference>